<sequence>MFSTKTLFKQTKLLTILQNNLIQNNHSFSKNNDYSNQQLMKVANHLIKTFFDNHYPNVLISNPVFDNGINKNTIHVFYYGVNNNNNKDKSKSSNPIINTNDILPLSDALALLFEKEINIKLTRVHYPYMNSMILAQYLLKNASTNTFLHFSESILTYPSLSPDTYGNINDENSFILPSYITGIRLELSGRLITEQQIPRVTKKSSRISNPNVNSGSSLNDAGVSSESMNNVLVDYAKFTSKNELGSFTLKVWISSIQCEL</sequence>
<evidence type="ECO:0000313" key="8">
    <source>
        <dbReference type="EMBL" id="AUN27970.1"/>
    </source>
</evidence>
<dbReference type="Pfam" id="PF05316">
    <property type="entry name" value="VAR1"/>
    <property type="match status" value="1"/>
</dbReference>
<dbReference type="InterPro" id="IPR007980">
    <property type="entry name" value="Ribosomal_uS3m_fun"/>
</dbReference>
<dbReference type="GO" id="GO:1990904">
    <property type="term" value="C:ribonucleoprotein complex"/>
    <property type="evidence" value="ECO:0007669"/>
    <property type="project" value="UniProtKB-KW"/>
</dbReference>
<organism evidence="8">
    <name type="scientific">Malassezia furfur</name>
    <name type="common">Pityriasis versicolor infection agent</name>
    <name type="synonym">Pityrosporum furfur</name>
    <dbReference type="NCBI Taxonomy" id="55194"/>
    <lineage>
        <taxon>Eukaryota</taxon>
        <taxon>Fungi</taxon>
        <taxon>Dikarya</taxon>
        <taxon>Basidiomycota</taxon>
        <taxon>Ustilaginomycotina</taxon>
        <taxon>Malasseziomycetes</taxon>
        <taxon>Malasseziales</taxon>
        <taxon>Malasseziaceae</taxon>
        <taxon>Malassezia</taxon>
    </lineage>
</organism>
<name>A0A2I6QC66_MALFU</name>
<accession>A0A2I6QC66</accession>
<feature type="region of interest" description="Disordered" evidence="7">
    <location>
        <begin position="203"/>
        <end position="223"/>
    </location>
</feature>
<comment type="similarity">
    <text evidence="2">Belongs to the universal ribosomal protein uS3 family.</text>
</comment>
<dbReference type="EMBL" id="KY911083">
    <property type="protein sequence ID" value="AUN27970.1"/>
    <property type="molecule type" value="Genomic_DNA"/>
</dbReference>
<geneLocation type="mitochondrion" evidence="8"/>
<dbReference type="AlphaFoldDB" id="A0A2I6QC66"/>
<dbReference type="GO" id="GO:0006412">
    <property type="term" value="P:translation"/>
    <property type="evidence" value="ECO:0007669"/>
    <property type="project" value="InterPro"/>
</dbReference>
<evidence type="ECO:0000256" key="7">
    <source>
        <dbReference type="SAM" id="MobiDB-lite"/>
    </source>
</evidence>
<comment type="subcellular location">
    <subcellularLocation>
        <location evidence="1">Mitochondrion</location>
    </subcellularLocation>
</comment>
<gene>
    <name evidence="8" type="primary">rps3</name>
</gene>
<dbReference type="EMBL" id="MW683311">
    <property type="protein sequence ID" value="UBU96539.1"/>
    <property type="molecule type" value="Genomic_DNA"/>
</dbReference>
<dbReference type="EMBL" id="MW683310">
    <property type="protein sequence ID" value="UBU96519.1"/>
    <property type="molecule type" value="Genomic_DNA"/>
</dbReference>
<evidence type="ECO:0000256" key="6">
    <source>
        <dbReference type="ARBA" id="ARBA00035157"/>
    </source>
</evidence>
<protein>
    <recommendedName>
        <fullName evidence="6">Small ribosomal subunit protein uS3m</fullName>
    </recommendedName>
</protein>
<evidence type="ECO:0000256" key="4">
    <source>
        <dbReference type="ARBA" id="ARBA00023128"/>
    </source>
</evidence>
<dbReference type="GO" id="GO:0005840">
    <property type="term" value="C:ribosome"/>
    <property type="evidence" value="ECO:0007669"/>
    <property type="project" value="UniProtKB-KW"/>
</dbReference>
<dbReference type="GO" id="GO:0005739">
    <property type="term" value="C:mitochondrion"/>
    <property type="evidence" value="ECO:0007669"/>
    <property type="project" value="UniProtKB-SubCell"/>
</dbReference>
<keyword evidence="4 8" id="KW-0496">Mitochondrion</keyword>
<reference evidence="9" key="2">
    <citation type="journal article" date="2021" name="FEMS Yeast Res.">
        <title>Comparative analysis of Malassezia furfur mitogenomes and the development of a mitochondria-based typing approach.</title>
        <authorList>
            <person name="Theelen B."/>
            <person name="Christinaki A.C."/>
            <person name="Dawson T.L."/>
            <person name="Boekhout T."/>
            <person name="Kouvelis V.N."/>
        </authorList>
    </citation>
    <scope>NUCLEOTIDE SEQUENCE</scope>
    <source>
        <strain evidence="9">CBS 6000</strain>
        <strain evidence="10">CBS 6001</strain>
    </source>
</reference>
<keyword evidence="3 8" id="KW-0689">Ribosomal protein</keyword>
<evidence type="ECO:0000256" key="1">
    <source>
        <dbReference type="ARBA" id="ARBA00004173"/>
    </source>
</evidence>
<evidence type="ECO:0000313" key="10">
    <source>
        <dbReference type="EMBL" id="UBU96539.1"/>
    </source>
</evidence>
<evidence type="ECO:0000256" key="2">
    <source>
        <dbReference type="ARBA" id="ARBA00010761"/>
    </source>
</evidence>
<evidence type="ECO:0000256" key="5">
    <source>
        <dbReference type="ARBA" id="ARBA00023274"/>
    </source>
</evidence>
<keyword evidence="5" id="KW-0687">Ribonucleoprotein</keyword>
<dbReference type="GO" id="GO:0003735">
    <property type="term" value="F:structural constituent of ribosome"/>
    <property type="evidence" value="ECO:0007669"/>
    <property type="project" value="InterPro"/>
</dbReference>
<evidence type="ECO:0000313" key="9">
    <source>
        <dbReference type="EMBL" id="UBU96519.1"/>
    </source>
</evidence>
<feature type="compositionally biased region" description="Polar residues" evidence="7">
    <location>
        <begin position="206"/>
        <end position="223"/>
    </location>
</feature>
<evidence type="ECO:0000256" key="3">
    <source>
        <dbReference type="ARBA" id="ARBA00022980"/>
    </source>
</evidence>
<proteinExistence type="inferred from homology"/>
<reference evidence="8" key="1">
    <citation type="submission" date="2017-04" db="EMBL/GenBank/DDBJ databases">
        <authorList>
            <person name="Afonso C.L."/>
            <person name="Miller P.J."/>
            <person name="Scott M.A."/>
            <person name="Spackman E."/>
            <person name="Goraichik I."/>
            <person name="Dimitrov K.M."/>
            <person name="Suarez D.L."/>
            <person name="Swayne D.E."/>
        </authorList>
    </citation>
    <scope>NUCLEOTIDE SEQUENCE</scope>
</reference>